<dbReference type="Proteomes" id="UP000053577">
    <property type="component" value="Unassembled WGS sequence"/>
</dbReference>
<feature type="transmembrane region" description="Helical" evidence="1">
    <location>
        <begin position="61"/>
        <end position="82"/>
    </location>
</feature>
<evidence type="ECO:0000313" key="3">
    <source>
        <dbReference type="Proteomes" id="UP000053577"/>
    </source>
</evidence>
<accession>A0A0V8M517</accession>
<protein>
    <submittedName>
        <fullName evidence="2">Dehalogenase</fullName>
    </submittedName>
</protein>
<dbReference type="EMBL" id="JGYD01000004">
    <property type="protein sequence ID" value="KSV18859.1"/>
    <property type="molecule type" value="Genomic_DNA"/>
</dbReference>
<proteinExistence type="predicted"/>
<evidence type="ECO:0000256" key="1">
    <source>
        <dbReference type="SAM" id="Phobius"/>
    </source>
</evidence>
<sequence>MFYLIGLLIGIVIASVVYTLNRKVSFKWYDWVMGVVILGLLSVGTQHLMSSLAGFETSAAWFGFALFAGLAVILAGVEWRLLSTRSKTA</sequence>
<dbReference type="AlphaFoldDB" id="A0A0V8M517"/>
<dbReference type="PATRIC" id="fig|61435.5.peg.1557"/>
<dbReference type="RefSeq" id="WP_058292037.1">
    <property type="nucleotide sequence ID" value="NZ_JGYD01000004.1"/>
</dbReference>
<reference evidence="2 3" key="1">
    <citation type="journal article" date="2015" name="Sci. Rep.">
        <title>A comparative genomics and reductive dehalogenase gene transcription study of two chloroethene-respiring bacteria, Dehalococcoides mccartyi strains MB and 11a.</title>
        <authorList>
            <person name="Low A."/>
            <person name="Shen Z."/>
            <person name="Cheng D."/>
            <person name="Rogers M.J."/>
            <person name="Lee P.K."/>
            <person name="He J."/>
        </authorList>
    </citation>
    <scope>NUCLEOTIDE SEQUENCE [LARGE SCALE GENOMIC DNA]</scope>
    <source>
        <strain evidence="2 3">MB</strain>
    </source>
</reference>
<keyword evidence="1" id="KW-1133">Transmembrane helix</keyword>
<evidence type="ECO:0000313" key="2">
    <source>
        <dbReference type="EMBL" id="KSV18859.1"/>
    </source>
</evidence>
<dbReference type="OrthoDB" id="166600at2"/>
<feature type="transmembrane region" description="Helical" evidence="1">
    <location>
        <begin position="28"/>
        <end position="49"/>
    </location>
</feature>
<organism evidence="2 3">
    <name type="scientific">Dehalococcoides mccartyi</name>
    <dbReference type="NCBI Taxonomy" id="61435"/>
    <lineage>
        <taxon>Bacteria</taxon>
        <taxon>Bacillati</taxon>
        <taxon>Chloroflexota</taxon>
        <taxon>Dehalococcoidia</taxon>
        <taxon>Dehalococcoidales</taxon>
        <taxon>Dehalococcoidaceae</taxon>
        <taxon>Dehalococcoides</taxon>
    </lineage>
</organism>
<keyword evidence="1" id="KW-0812">Transmembrane</keyword>
<gene>
    <name evidence="2" type="ORF">DA01_07925</name>
</gene>
<comment type="caution">
    <text evidence="2">The sequence shown here is derived from an EMBL/GenBank/DDBJ whole genome shotgun (WGS) entry which is preliminary data.</text>
</comment>
<name>A0A0V8M517_9CHLR</name>
<feature type="transmembrane region" description="Helical" evidence="1">
    <location>
        <begin position="6"/>
        <end position="21"/>
    </location>
</feature>
<keyword evidence="1" id="KW-0472">Membrane</keyword>